<dbReference type="EMBL" id="FNFU01000002">
    <property type="protein sequence ID" value="SDK05428.1"/>
    <property type="molecule type" value="Genomic_DNA"/>
</dbReference>
<feature type="transmembrane region" description="Helical" evidence="1">
    <location>
        <begin position="155"/>
        <end position="174"/>
    </location>
</feature>
<feature type="domain" description="DUF1206" evidence="2">
    <location>
        <begin position="114"/>
        <end position="178"/>
    </location>
</feature>
<dbReference type="Pfam" id="PF06724">
    <property type="entry name" value="DUF1206"/>
    <property type="match status" value="3"/>
</dbReference>
<feature type="transmembrane region" description="Helical" evidence="1">
    <location>
        <begin position="31"/>
        <end position="54"/>
    </location>
</feature>
<dbReference type="STRING" id="386301.SAMN05216282_102265"/>
<gene>
    <name evidence="3" type="ORF">SAMN05216282_102265</name>
</gene>
<keyword evidence="1" id="KW-1133">Transmembrane helix</keyword>
<feature type="domain" description="DUF1206" evidence="2">
    <location>
        <begin position="29"/>
        <end position="95"/>
    </location>
</feature>
<evidence type="ECO:0000256" key="1">
    <source>
        <dbReference type="SAM" id="Phobius"/>
    </source>
</evidence>
<feature type="transmembrane region" description="Helical" evidence="1">
    <location>
        <begin position="245"/>
        <end position="266"/>
    </location>
</feature>
<feature type="transmembrane region" description="Helical" evidence="1">
    <location>
        <begin position="74"/>
        <end position="96"/>
    </location>
</feature>
<keyword evidence="4" id="KW-1185">Reference proteome</keyword>
<name>A0A1G8YRI9_9MICO</name>
<feature type="transmembrane region" description="Helical" evidence="1">
    <location>
        <begin position="195"/>
        <end position="225"/>
    </location>
</feature>
<keyword evidence="1" id="KW-0472">Membrane</keyword>
<proteinExistence type="predicted"/>
<feature type="transmembrane region" description="Helical" evidence="1">
    <location>
        <begin position="117"/>
        <end position="135"/>
    </location>
</feature>
<accession>A0A1G8YRI9</accession>
<dbReference type="RefSeq" id="WP_092321592.1">
    <property type="nucleotide sequence ID" value="NZ_FNFU01000002.1"/>
</dbReference>
<feature type="domain" description="DUF1206" evidence="2">
    <location>
        <begin position="202"/>
        <end position="270"/>
    </location>
</feature>
<evidence type="ECO:0000313" key="4">
    <source>
        <dbReference type="Proteomes" id="UP000198701"/>
    </source>
</evidence>
<dbReference type="Proteomes" id="UP000198701">
    <property type="component" value="Unassembled WGS sequence"/>
</dbReference>
<evidence type="ECO:0000313" key="3">
    <source>
        <dbReference type="EMBL" id="SDK05428.1"/>
    </source>
</evidence>
<protein>
    <recommendedName>
        <fullName evidence="2">DUF1206 domain-containing protein</fullName>
    </recommendedName>
</protein>
<organism evidence="3 4">
    <name type="scientific">Cryobacterium psychrotolerans</name>
    <dbReference type="NCBI Taxonomy" id="386301"/>
    <lineage>
        <taxon>Bacteria</taxon>
        <taxon>Bacillati</taxon>
        <taxon>Actinomycetota</taxon>
        <taxon>Actinomycetes</taxon>
        <taxon>Micrococcales</taxon>
        <taxon>Microbacteriaceae</taxon>
        <taxon>Cryobacterium</taxon>
    </lineage>
</organism>
<evidence type="ECO:0000259" key="2">
    <source>
        <dbReference type="Pfam" id="PF06724"/>
    </source>
</evidence>
<dbReference type="AlphaFoldDB" id="A0A1G8YRI9"/>
<dbReference type="OrthoDB" id="4552598at2"/>
<reference evidence="3 4" key="1">
    <citation type="submission" date="2016-10" db="EMBL/GenBank/DDBJ databases">
        <authorList>
            <person name="de Groot N.N."/>
        </authorList>
    </citation>
    <scope>NUCLEOTIDE SEQUENCE [LARGE SCALE GENOMIC DNA]</scope>
    <source>
        <strain evidence="3 4">CGMCC 1.5382</strain>
    </source>
</reference>
<keyword evidence="1" id="KW-0812">Transmembrane</keyword>
<sequence length="273" mass="27648">MTTDSAGKTARKAARKAEDSTPFRTLARVGYAVNGLLHLLIGIIAIGVATGTSGAKADQSGALGQLAATPGGVFLLWTVVIGLAALGLWQVVQAFLVPAYDPKRKWAHRVIELGKGVAYLAVAATALTFAVGATSDAARSTQDFTATLLGAPGGILLLVLIGLLVLVIGGFFVYRGAARTFTEAITVPSGPVGTVIVGLGVFGYIAKGIALGVVGILFLVAAFTANAAKATGLDGALKALVALPFGPGLLIVVGVGLIAFGVYSFARARYARL</sequence>
<dbReference type="InterPro" id="IPR009597">
    <property type="entry name" value="DUF1206"/>
</dbReference>